<dbReference type="GO" id="GO:0004519">
    <property type="term" value="F:endonuclease activity"/>
    <property type="evidence" value="ECO:0007669"/>
    <property type="project" value="UniProtKB-KW"/>
</dbReference>
<dbReference type="Proteomes" id="UP000305778">
    <property type="component" value="Unassembled WGS sequence"/>
</dbReference>
<protein>
    <submittedName>
        <fullName evidence="1">TnsA-like heteromeric transposase endonuclease subunit</fullName>
    </submittedName>
</protein>
<keyword evidence="2" id="KW-1185">Reference proteome</keyword>
<name>A0A4U0RZ58_9ACTN</name>
<comment type="caution">
    <text evidence="1">The sequence shown here is derived from an EMBL/GenBank/DDBJ whole genome shotgun (WGS) entry which is preliminary data.</text>
</comment>
<dbReference type="EMBL" id="SUMC01000070">
    <property type="protein sequence ID" value="TKA01696.1"/>
    <property type="molecule type" value="Genomic_DNA"/>
</dbReference>
<proteinExistence type="predicted"/>
<dbReference type="NCBIfam" id="NF033179">
    <property type="entry name" value="TnsA_like_Actin"/>
    <property type="match status" value="1"/>
</dbReference>
<evidence type="ECO:0000313" key="1">
    <source>
        <dbReference type="EMBL" id="TKA01696.1"/>
    </source>
</evidence>
<accession>A0A4U0RZ58</accession>
<keyword evidence="1" id="KW-0255">Endonuclease</keyword>
<organism evidence="1 2">
    <name type="scientific">Actinacidiphila oryziradicis</name>
    <dbReference type="NCBI Taxonomy" id="2571141"/>
    <lineage>
        <taxon>Bacteria</taxon>
        <taxon>Bacillati</taxon>
        <taxon>Actinomycetota</taxon>
        <taxon>Actinomycetes</taxon>
        <taxon>Kitasatosporales</taxon>
        <taxon>Streptomycetaceae</taxon>
        <taxon>Actinacidiphila</taxon>
    </lineage>
</organism>
<sequence length="287" mass="31486">MRRGGDPCRAARIAEGTVSDPLWSHCAVWDDLFVPVSVDPGRPGLDLSVGWTSRWTVTWKAGGDQMSCSVRELVQTPVVDCDPIRWFSWQRGQGHRPGLQFLVSTGRHHGAESLEEARLLLALDFAGDLVDVVSQQLRLRFDTAGERRNHTPDFLAVTRSGVWLIDVRPQELITEEARESFAAAAEVALACGWHYAVAARWREHVLSTLDALSSQRRPLSDPLALRPALLASARRGLTFGELAAASGCEPVARAQLLHLIWHRRLGVDLTKPLANRSLVVCPGGGAS</sequence>
<reference evidence="1 2" key="1">
    <citation type="submission" date="2019-04" db="EMBL/GenBank/DDBJ databases">
        <title>Streptomyces oryziradicis sp. nov., a novel actinomycete isolated from rhizosphere soil of rice (Oryza sativa L.).</title>
        <authorList>
            <person name="Li C."/>
        </authorList>
    </citation>
    <scope>NUCLEOTIDE SEQUENCE [LARGE SCALE GENOMIC DNA]</scope>
    <source>
        <strain evidence="1 2">NEAU-C40</strain>
    </source>
</reference>
<gene>
    <name evidence="1" type="ORF">FCI23_40150</name>
</gene>
<keyword evidence="1" id="KW-0378">Hydrolase</keyword>
<dbReference type="OrthoDB" id="3403133at2"/>
<dbReference type="InterPro" id="IPR048000">
    <property type="entry name" value="TnsA-like"/>
</dbReference>
<evidence type="ECO:0000313" key="2">
    <source>
        <dbReference type="Proteomes" id="UP000305778"/>
    </source>
</evidence>
<keyword evidence="1" id="KW-0540">Nuclease</keyword>
<dbReference type="AlphaFoldDB" id="A0A4U0RZ58"/>